<proteinExistence type="predicted"/>
<keyword evidence="1" id="KW-0472">Membrane</keyword>
<organism evidence="2 3">
    <name type="scientific">Sanghuangporus baumii</name>
    <name type="common">Phellinus baumii</name>
    <dbReference type="NCBI Taxonomy" id="108892"/>
    <lineage>
        <taxon>Eukaryota</taxon>
        <taxon>Fungi</taxon>
        <taxon>Dikarya</taxon>
        <taxon>Basidiomycota</taxon>
        <taxon>Agaricomycotina</taxon>
        <taxon>Agaricomycetes</taxon>
        <taxon>Hymenochaetales</taxon>
        <taxon>Hymenochaetaceae</taxon>
        <taxon>Sanghuangporus</taxon>
    </lineage>
</organism>
<dbReference type="EMBL" id="LNZH02000195">
    <property type="protein sequence ID" value="OCB87142.1"/>
    <property type="molecule type" value="Genomic_DNA"/>
</dbReference>
<evidence type="ECO:0000256" key="1">
    <source>
        <dbReference type="SAM" id="Phobius"/>
    </source>
</evidence>
<evidence type="ECO:0000313" key="2">
    <source>
        <dbReference type="EMBL" id="OCB87142.1"/>
    </source>
</evidence>
<feature type="transmembrane region" description="Helical" evidence="1">
    <location>
        <begin position="170"/>
        <end position="195"/>
    </location>
</feature>
<protein>
    <recommendedName>
        <fullName evidence="4">Sugar phosphate transporter domain-containing protein</fullName>
    </recommendedName>
</protein>
<keyword evidence="1" id="KW-0812">Transmembrane</keyword>
<gene>
    <name evidence="2" type="ORF">A7U60_g5879</name>
</gene>
<feature type="transmembrane region" description="Helical" evidence="1">
    <location>
        <begin position="103"/>
        <end position="121"/>
    </location>
</feature>
<comment type="caution">
    <text evidence="2">The sequence shown here is derived from an EMBL/GenBank/DDBJ whole genome shotgun (WGS) entry which is preliminary data.</text>
</comment>
<sequence>MLADSADLILVPTLGRYHPMAVQHQQQKQSSPAQVAGVVSFYMTAALVMVFVNKAVLNSSPELPLLFLLIQLLIAVALLHLSSALFSHKIDLPRLELETAKKLAPVVLVNIIGLVFNTLCLRDVEASFFQVRSFGPSVHTEVLTIARGMQLPLTILVSSISTRQQPTGRVLIAAGTVTIGFLLGVSPSSFSSLSFSLTPAAPSVAQPSDHKAPGLVSLIYGVLSALFIAFHSVLIKSSLPHCNGSTIHLAYWTNLGSALFLFPFVLLTGEFFKVLSLALNKVDASVGGEWNASVFVWGSLVTGVFGFLLCVAGLLSIKVTSPVTHMFSSVSPASSLLWSDSCFFLLGFHLDFSFCEYAFAIRSRTFPSFLFVCLAAWICSLRVGEIDDSMHYNSEAGMPYGYAAQRNYTSDRPPKRHVRNPLLRVPAITITP</sequence>
<evidence type="ECO:0008006" key="4">
    <source>
        <dbReference type="Google" id="ProtNLM"/>
    </source>
</evidence>
<feature type="transmembrane region" description="Helical" evidence="1">
    <location>
        <begin position="215"/>
        <end position="237"/>
    </location>
</feature>
<reference evidence="2" key="1">
    <citation type="submission" date="2016-06" db="EMBL/GenBank/DDBJ databases">
        <title>Draft Genome sequence of the fungus Inonotus baumii.</title>
        <authorList>
            <person name="Zhu H."/>
            <person name="Lin W."/>
        </authorList>
    </citation>
    <scope>NUCLEOTIDE SEQUENCE</scope>
    <source>
        <strain evidence="2">821</strain>
    </source>
</reference>
<accession>A0A9Q5HWQ0</accession>
<keyword evidence="1" id="KW-1133">Transmembrane helix</keyword>
<feature type="transmembrane region" description="Helical" evidence="1">
    <location>
        <begin position="249"/>
        <end position="272"/>
    </location>
</feature>
<dbReference type="OrthoDB" id="5547497at2759"/>
<keyword evidence="3" id="KW-1185">Reference proteome</keyword>
<name>A0A9Q5HWQ0_SANBA</name>
<feature type="transmembrane region" description="Helical" evidence="1">
    <location>
        <begin position="33"/>
        <end position="52"/>
    </location>
</feature>
<feature type="transmembrane region" description="Helical" evidence="1">
    <location>
        <begin position="64"/>
        <end position="83"/>
    </location>
</feature>
<feature type="transmembrane region" description="Helical" evidence="1">
    <location>
        <begin position="292"/>
        <end position="315"/>
    </location>
</feature>
<dbReference type="AlphaFoldDB" id="A0A9Q5HWQ0"/>
<dbReference type="Proteomes" id="UP000757232">
    <property type="component" value="Unassembled WGS sequence"/>
</dbReference>
<evidence type="ECO:0000313" key="3">
    <source>
        <dbReference type="Proteomes" id="UP000757232"/>
    </source>
</evidence>